<evidence type="ECO:0000313" key="3">
    <source>
        <dbReference type="Proteomes" id="UP000324222"/>
    </source>
</evidence>
<protein>
    <submittedName>
        <fullName evidence="2">Uncharacterized protein</fullName>
    </submittedName>
</protein>
<dbReference type="EMBL" id="VSRR010140507">
    <property type="protein sequence ID" value="MPD04316.1"/>
    <property type="molecule type" value="Genomic_DNA"/>
</dbReference>
<feature type="region of interest" description="Disordered" evidence="1">
    <location>
        <begin position="1"/>
        <end position="27"/>
    </location>
</feature>
<accession>A0A5B7KBU4</accession>
<keyword evidence="3" id="KW-1185">Reference proteome</keyword>
<reference evidence="2 3" key="1">
    <citation type="submission" date="2019-05" db="EMBL/GenBank/DDBJ databases">
        <title>Another draft genome of Portunus trituberculatus and its Hox gene families provides insights of decapod evolution.</title>
        <authorList>
            <person name="Jeong J.-H."/>
            <person name="Song I."/>
            <person name="Kim S."/>
            <person name="Choi T."/>
            <person name="Kim D."/>
            <person name="Ryu S."/>
            <person name="Kim W."/>
        </authorList>
    </citation>
    <scope>NUCLEOTIDE SEQUENCE [LARGE SCALE GENOMIC DNA]</scope>
    <source>
        <tissue evidence="2">Muscle</tissue>
    </source>
</reference>
<organism evidence="2 3">
    <name type="scientific">Portunus trituberculatus</name>
    <name type="common">Swimming crab</name>
    <name type="synonym">Neptunus trituberculatus</name>
    <dbReference type="NCBI Taxonomy" id="210409"/>
    <lineage>
        <taxon>Eukaryota</taxon>
        <taxon>Metazoa</taxon>
        <taxon>Ecdysozoa</taxon>
        <taxon>Arthropoda</taxon>
        <taxon>Crustacea</taxon>
        <taxon>Multicrustacea</taxon>
        <taxon>Malacostraca</taxon>
        <taxon>Eumalacostraca</taxon>
        <taxon>Eucarida</taxon>
        <taxon>Decapoda</taxon>
        <taxon>Pleocyemata</taxon>
        <taxon>Brachyura</taxon>
        <taxon>Eubrachyura</taxon>
        <taxon>Portunoidea</taxon>
        <taxon>Portunidae</taxon>
        <taxon>Portuninae</taxon>
        <taxon>Portunus</taxon>
    </lineage>
</organism>
<name>A0A5B7KBU4_PORTR</name>
<dbReference type="Proteomes" id="UP000324222">
    <property type="component" value="Unassembled WGS sequence"/>
</dbReference>
<evidence type="ECO:0000256" key="1">
    <source>
        <dbReference type="SAM" id="MobiDB-lite"/>
    </source>
</evidence>
<comment type="caution">
    <text evidence="2">The sequence shown here is derived from an EMBL/GenBank/DDBJ whole genome shotgun (WGS) entry which is preliminary data.</text>
</comment>
<proteinExistence type="predicted"/>
<dbReference type="AlphaFoldDB" id="A0A5B7KBU4"/>
<evidence type="ECO:0000313" key="2">
    <source>
        <dbReference type="EMBL" id="MPD04316.1"/>
    </source>
</evidence>
<gene>
    <name evidence="2" type="ORF">E2C01_099996</name>
</gene>
<sequence>MTAMVEGKRHEESRTDGGHCDTVKTVR</sequence>